<feature type="compositionally biased region" description="Gly residues" evidence="1">
    <location>
        <begin position="21"/>
        <end position="33"/>
    </location>
</feature>
<evidence type="ECO:0000256" key="1">
    <source>
        <dbReference type="SAM" id="MobiDB-lite"/>
    </source>
</evidence>
<evidence type="ECO:0000313" key="2">
    <source>
        <dbReference type="EMBL" id="KAH9634619.1"/>
    </source>
</evidence>
<gene>
    <name evidence="2" type="ORF">HF086_009271</name>
</gene>
<evidence type="ECO:0000313" key="3">
    <source>
        <dbReference type="Proteomes" id="UP000814243"/>
    </source>
</evidence>
<name>A0A922MDE1_SPOEX</name>
<comment type="caution">
    <text evidence="2">The sequence shown here is derived from an EMBL/GenBank/DDBJ whole genome shotgun (WGS) entry which is preliminary data.</text>
</comment>
<feature type="region of interest" description="Disordered" evidence="1">
    <location>
        <begin position="168"/>
        <end position="194"/>
    </location>
</feature>
<reference evidence="2" key="1">
    <citation type="journal article" date="2021" name="G3 (Bethesda)">
        <title>Genome and transcriptome analysis of the beet armyworm Spodoptera exigua reveals targets for pest control. .</title>
        <authorList>
            <person name="Simon S."/>
            <person name="Breeschoten T."/>
            <person name="Jansen H.J."/>
            <person name="Dirks R.P."/>
            <person name="Schranz M.E."/>
            <person name="Ros V.I.D."/>
        </authorList>
    </citation>
    <scope>NUCLEOTIDE SEQUENCE</scope>
    <source>
        <strain evidence="2">TB_SE_WUR_2020</strain>
    </source>
</reference>
<feature type="region of interest" description="Disordered" evidence="1">
    <location>
        <begin position="271"/>
        <end position="294"/>
    </location>
</feature>
<accession>A0A922MDE1</accession>
<organism evidence="2 3">
    <name type="scientific">Spodoptera exigua</name>
    <name type="common">Beet armyworm</name>
    <name type="synonym">Noctua fulgens</name>
    <dbReference type="NCBI Taxonomy" id="7107"/>
    <lineage>
        <taxon>Eukaryota</taxon>
        <taxon>Metazoa</taxon>
        <taxon>Ecdysozoa</taxon>
        <taxon>Arthropoda</taxon>
        <taxon>Hexapoda</taxon>
        <taxon>Insecta</taxon>
        <taxon>Pterygota</taxon>
        <taxon>Neoptera</taxon>
        <taxon>Endopterygota</taxon>
        <taxon>Lepidoptera</taxon>
        <taxon>Glossata</taxon>
        <taxon>Ditrysia</taxon>
        <taxon>Noctuoidea</taxon>
        <taxon>Noctuidae</taxon>
        <taxon>Amphipyrinae</taxon>
        <taxon>Spodoptera</taxon>
    </lineage>
</organism>
<dbReference type="AlphaFoldDB" id="A0A922MDE1"/>
<feature type="region of interest" description="Disordered" evidence="1">
    <location>
        <begin position="1"/>
        <end position="58"/>
    </location>
</feature>
<dbReference type="EMBL" id="JACEFF010000602">
    <property type="protein sequence ID" value="KAH9634619.1"/>
    <property type="molecule type" value="Genomic_DNA"/>
</dbReference>
<protein>
    <submittedName>
        <fullName evidence="2">Uncharacterized protein</fullName>
    </submittedName>
</protein>
<proteinExistence type="predicted"/>
<sequence length="294" mass="30924">MRSVSGGGQWTRAPPAPPPGVVGGVGVGSGAGVGLNSVNSQSTRGRRANTQRHSQASAAMQMPHGGLSAATVQALTNGWSLPAALTQAQTQQVLRLAQAQVAQAHVAARYNNAAIAAATAGLPQHRSQHQRNVQFPNSAITMAMGQQPPPPLVRSSANTSTMNVPPQVTGTMNGHSTSHSVDNRKRLTPIPDINITGNHTPYKVQKALVENTMVPCINAKPYQTQVQVLRNSGKCKTAAAGENGQALVQIRDVMQHMLQFKYMLRSGLAADDAPMTQPRPAHAPPPPAKRARAN</sequence>
<dbReference type="Proteomes" id="UP000814243">
    <property type="component" value="Unassembled WGS sequence"/>
</dbReference>
<feature type="compositionally biased region" description="Polar residues" evidence="1">
    <location>
        <begin position="168"/>
        <end position="180"/>
    </location>
</feature>